<organism evidence="3 4">
    <name type="scientific">Vanilla planifolia</name>
    <name type="common">Vanilla</name>
    <dbReference type="NCBI Taxonomy" id="51239"/>
    <lineage>
        <taxon>Eukaryota</taxon>
        <taxon>Viridiplantae</taxon>
        <taxon>Streptophyta</taxon>
        <taxon>Embryophyta</taxon>
        <taxon>Tracheophyta</taxon>
        <taxon>Spermatophyta</taxon>
        <taxon>Magnoliopsida</taxon>
        <taxon>Liliopsida</taxon>
        <taxon>Asparagales</taxon>
        <taxon>Orchidaceae</taxon>
        <taxon>Vanilloideae</taxon>
        <taxon>Vanilleae</taxon>
        <taxon>Vanilla</taxon>
    </lineage>
</organism>
<feature type="transmembrane region" description="Helical" evidence="2">
    <location>
        <begin position="29"/>
        <end position="55"/>
    </location>
</feature>
<dbReference type="PANTHER" id="PTHR31272:SF6">
    <property type="entry name" value="CYTOCHROME C-TYPE BIOGENESIS CCDA-LIKE CHLOROPLASTIC PROTEIN"/>
    <property type="match status" value="1"/>
</dbReference>
<feature type="non-terminal residue" evidence="3">
    <location>
        <position position="103"/>
    </location>
</feature>
<feature type="transmembrane region" description="Helical" evidence="2">
    <location>
        <begin position="67"/>
        <end position="88"/>
    </location>
</feature>
<gene>
    <name evidence="3" type="ORF">HPP92_027972</name>
</gene>
<protein>
    <submittedName>
        <fullName evidence="3">Uncharacterized protein</fullName>
    </submittedName>
</protein>
<evidence type="ECO:0000313" key="3">
    <source>
        <dbReference type="EMBL" id="KAG0448190.1"/>
    </source>
</evidence>
<keyword evidence="2" id="KW-0812">Transmembrane</keyword>
<evidence type="ECO:0000256" key="2">
    <source>
        <dbReference type="SAM" id="Phobius"/>
    </source>
</evidence>
<sequence>IIELKLPSFFDNFDPRAVASNFPSGVQAYLAGLTFAFGFFSLQYTCSCFSFGYVAASRDPVIGGSLLLTYTIGYVSPLLLQLHLLVLYRVCFRFASSRHGLIL</sequence>
<proteinExistence type="predicted"/>
<dbReference type="AlphaFoldDB" id="A0A835P741"/>
<dbReference type="Proteomes" id="UP000636800">
    <property type="component" value="Unassembled WGS sequence"/>
</dbReference>
<evidence type="ECO:0000313" key="4">
    <source>
        <dbReference type="Proteomes" id="UP000636800"/>
    </source>
</evidence>
<name>A0A835P741_VANPL</name>
<evidence type="ECO:0000256" key="1">
    <source>
        <dbReference type="ARBA" id="ARBA00022748"/>
    </source>
</evidence>
<keyword evidence="4" id="KW-1185">Reference proteome</keyword>
<accession>A0A835P741</accession>
<keyword evidence="2" id="KW-1133">Transmembrane helix</keyword>
<keyword evidence="2" id="KW-0472">Membrane</keyword>
<dbReference type="OrthoDB" id="687730at2759"/>
<comment type="caution">
    <text evidence="3">The sequence shown here is derived from an EMBL/GenBank/DDBJ whole genome shotgun (WGS) entry which is preliminary data.</text>
</comment>
<dbReference type="PANTHER" id="PTHR31272">
    <property type="entry name" value="CYTOCHROME C-TYPE BIOGENESIS PROTEIN HI_1454-RELATED"/>
    <property type="match status" value="1"/>
</dbReference>
<dbReference type="InterPro" id="IPR051790">
    <property type="entry name" value="Cytochrome_c-biogenesis_DsbD"/>
</dbReference>
<dbReference type="GO" id="GO:0017004">
    <property type="term" value="P:cytochrome complex assembly"/>
    <property type="evidence" value="ECO:0007669"/>
    <property type="project" value="UniProtKB-KW"/>
</dbReference>
<keyword evidence="1" id="KW-0201">Cytochrome c-type biogenesis</keyword>
<reference evidence="3 4" key="1">
    <citation type="journal article" date="2020" name="Nat. Food">
        <title>A phased Vanilla planifolia genome enables genetic improvement of flavour and production.</title>
        <authorList>
            <person name="Hasing T."/>
            <person name="Tang H."/>
            <person name="Brym M."/>
            <person name="Khazi F."/>
            <person name="Huang T."/>
            <person name="Chambers A.H."/>
        </authorList>
    </citation>
    <scope>NUCLEOTIDE SEQUENCE [LARGE SCALE GENOMIC DNA]</scope>
    <source>
        <tissue evidence="3">Leaf</tissue>
    </source>
</reference>
<dbReference type="EMBL" id="JADCNL010000350">
    <property type="protein sequence ID" value="KAG0448190.1"/>
    <property type="molecule type" value="Genomic_DNA"/>
</dbReference>